<evidence type="ECO:0000313" key="2">
    <source>
        <dbReference type="EMBL" id="MBW31734.1"/>
    </source>
</evidence>
<reference evidence="2" key="1">
    <citation type="submission" date="2018-01" db="EMBL/GenBank/DDBJ databases">
        <title>An insight into the sialome of Amazonian anophelines.</title>
        <authorList>
            <person name="Ribeiro J.M."/>
            <person name="Scarpassa V."/>
            <person name="Calvo E."/>
        </authorList>
    </citation>
    <scope>NUCLEOTIDE SEQUENCE</scope>
    <source>
        <tissue evidence="2">Salivary glands</tissue>
    </source>
</reference>
<accession>A0A2M3ZT38</accession>
<name>A0A2M3ZT38_9DIPT</name>
<proteinExistence type="predicted"/>
<feature type="signal peptide" evidence="1">
    <location>
        <begin position="1"/>
        <end position="20"/>
    </location>
</feature>
<dbReference type="EMBL" id="GGFM01010983">
    <property type="protein sequence ID" value="MBW31734.1"/>
    <property type="molecule type" value="Transcribed_RNA"/>
</dbReference>
<sequence>MLLCRLLPIVLLLRTAPCAGDHHQAAAAAHEPQLPDGGIAAMKGSQRIVSVDAAVAVQCLPPSVSVGQLAPSRVVI</sequence>
<organism evidence="2">
    <name type="scientific">Anopheles braziliensis</name>
    <dbReference type="NCBI Taxonomy" id="58242"/>
    <lineage>
        <taxon>Eukaryota</taxon>
        <taxon>Metazoa</taxon>
        <taxon>Ecdysozoa</taxon>
        <taxon>Arthropoda</taxon>
        <taxon>Hexapoda</taxon>
        <taxon>Insecta</taxon>
        <taxon>Pterygota</taxon>
        <taxon>Neoptera</taxon>
        <taxon>Endopterygota</taxon>
        <taxon>Diptera</taxon>
        <taxon>Nematocera</taxon>
        <taxon>Culicoidea</taxon>
        <taxon>Culicidae</taxon>
        <taxon>Anophelinae</taxon>
        <taxon>Anopheles</taxon>
    </lineage>
</organism>
<dbReference type="AlphaFoldDB" id="A0A2M3ZT38"/>
<keyword evidence="1" id="KW-0732">Signal</keyword>
<feature type="chain" id="PRO_5014979749" evidence="1">
    <location>
        <begin position="21"/>
        <end position="76"/>
    </location>
</feature>
<evidence type="ECO:0000256" key="1">
    <source>
        <dbReference type="SAM" id="SignalP"/>
    </source>
</evidence>
<protein>
    <submittedName>
        <fullName evidence="2">Putative secreted peptide</fullName>
    </submittedName>
</protein>